<evidence type="ECO:0000313" key="7">
    <source>
        <dbReference type="EMBL" id="TSH93080.1"/>
    </source>
</evidence>
<dbReference type="Pfam" id="PF19301">
    <property type="entry name" value="LigXa_C"/>
    <property type="match status" value="1"/>
</dbReference>
<protein>
    <submittedName>
        <fullName evidence="7">Rieske 2Fe-2S domain-containing protein</fullName>
    </submittedName>
</protein>
<dbReference type="Gene3D" id="3.90.380.10">
    <property type="entry name" value="Naphthalene 1,2-dioxygenase Alpha Subunit, Chain A, domain 1"/>
    <property type="match status" value="1"/>
</dbReference>
<keyword evidence="3" id="KW-0560">Oxidoreductase</keyword>
<accession>A0A556AJN9</accession>
<dbReference type="Pfam" id="PF00355">
    <property type="entry name" value="Rieske"/>
    <property type="match status" value="1"/>
</dbReference>
<evidence type="ECO:0000256" key="3">
    <source>
        <dbReference type="ARBA" id="ARBA00023002"/>
    </source>
</evidence>
<keyword evidence="1" id="KW-0001">2Fe-2S</keyword>
<evidence type="ECO:0000256" key="2">
    <source>
        <dbReference type="ARBA" id="ARBA00022723"/>
    </source>
</evidence>
<evidence type="ECO:0000256" key="1">
    <source>
        <dbReference type="ARBA" id="ARBA00022714"/>
    </source>
</evidence>
<dbReference type="PROSITE" id="PS51296">
    <property type="entry name" value="RIESKE"/>
    <property type="match status" value="1"/>
</dbReference>
<organism evidence="7 8">
    <name type="scientific">Verticiella sediminum</name>
    <dbReference type="NCBI Taxonomy" id="1247510"/>
    <lineage>
        <taxon>Bacteria</taxon>
        <taxon>Pseudomonadati</taxon>
        <taxon>Pseudomonadota</taxon>
        <taxon>Betaproteobacteria</taxon>
        <taxon>Burkholderiales</taxon>
        <taxon>Alcaligenaceae</taxon>
        <taxon>Verticiella</taxon>
    </lineage>
</organism>
<dbReference type="GO" id="GO:0016491">
    <property type="term" value="F:oxidoreductase activity"/>
    <property type="evidence" value="ECO:0007669"/>
    <property type="project" value="UniProtKB-KW"/>
</dbReference>
<keyword evidence="5" id="KW-0411">Iron-sulfur</keyword>
<dbReference type="InterPro" id="IPR045623">
    <property type="entry name" value="LigXa_C"/>
</dbReference>
<sequence length="440" mass="50073">MLSKEDNELLVRVGPDTPMGRLMRSYWIPFLPATDLQVDGQPQRVRLLGEDLIAFRDSEGRLGLIDHACPHRGAPLVFGRNEDCGVRCVYHGWKFGVDGKVMDTPAEPESSRLKNNVRIKNYPCVERNGIAWTYMGPNPESPPALPNIEWNLVPQENVHVSFRVQECNWLQAVEGEIDSAHAAILHGRIDSQGAINDWVAKRDLRPVFECQRNDFGMSIASRRVLDEQTHYWRVNQFLLPFYTLVPPQTKYPELSGHAWVPIDDENTLCIMFSYRPVGELYPRTRQLFKEGHAGRETGHASEHAYAPRPPSQPYAKYWTKFNLDTAFLFDYDAQTKTWFSGLPGLWVQDAACQSGVAPIYDRSREHLGVSDTGIAMTRRMLLENVRRMQNGEGGPVRHDDPDLWMVRAVSLTLPAGTSWQDEDQQVHMQARLGADFGYTP</sequence>
<dbReference type="InterPro" id="IPR050584">
    <property type="entry name" value="Cholesterol_7-desaturase"/>
</dbReference>
<evidence type="ECO:0000259" key="6">
    <source>
        <dbReference type="PROSITE" id="PS51296"/>
    </source>
</evidence>
<dbReference type="Proteomes" id="UP000318405">
    <property type="component" value="Unassembled WGS sequence"/>
</dbReference>
<dbReference type="SUPFAM" id="SSF55961">
    <property type="entry name" value="Bet v1-like"/>
    <property type="match status" value="1"/>
</dbReference>
<dbReference type="GO" id="GO:0046872">
    <property type="term" value="F:metal ion binding"/>
    <property type="evidence" value="ECO:0007669"/>
    <property type="project" value="UniProtKB-KW"/>
</dbReference>
<name>A0A556AJN9_9BURK</name>
<dbReference type="EMBL" id="VLTJ01000029">
    <property type="protein sequence ID" value="TSH93080.1"/>
    <property type="molecule type" value="Genomic_DNA"/>
</dbReference>
<dbReference type="RefSeq" id="WP_143949447.1">
    <property type="nucleotide sequence ID" value="NZ_BAABMB010000001.1"/>
</dbReference>
<dbReference type="InterPro" id="IPR036922">
    <property type="entry name" value="Rieske_2Fe-2S_sf"/>
</dbReference>
<dbReference type="OrthoDB" id="9790995at2"/>
<dbReference type="AlphaFoldDB" id="A0A556AJN9"/>
<evidence type="ECO:0000313" key="8">
    <source>
        <dbReference type="Proteomes" id="UP000318405"/>
    </source>
</evidence>
<dbReference type="GO" id="GO:0051537">
    <property type="term" value="F:2 iron, 2 sulfur cluster binding"/>
    <property type="evidence" value="ECO:0007669"/>
    <property type="project" value="UniProtKB-KW"/>
</dbReference>
<keyword evidence="8" id="KW-1185">Reference proteome</keyword>
<evidence type="ECO:0000256" key="5">
    <source>
        <dbReference type="ARBA" id="ARBA00023014"/>
    </source>
</evidence>
<gene>
    <name evidence="7" type="ORF">FOZ76_17010</name>
</gene>
<keyword evidence="4" id="KW-0408">Iron</keyword>
<dbReference type="Gene3D" id="2.102.10.10">
    <property type="entry name" value="Rieske [2Fe-2S] iron-sulphur domain"/>
    <property type="match status" value="1"/>
</dbReference>
<reference evidence="7 8" key="1">
    <citation type="submission" date="2019-07" db="EMBL/GenBank/DDBJ databases">
        <title>Qingshengfaniella alkalisoli gen. nov., sp. nov., isolated from saline soil.</title>
        <authorList>
            <person name="Xu L."/>
            <person name="Huang X.-X."/>
            <person name="Sun J.-Q."/>
        </authorList>
    </citation>
    <scope>NUCLEOTIDE SEQUENCE [LARGE SCALE GENOMIC DNA]</scope>
    <source>
        <strain evidence="7 8">DSM 27279</strain>
    </source>
</reference>
<comment type="caution">
    <text evidence="7">The sequence shown here is derived from an EMBL/GenBank/DDBJ whole genome shotgun (WGS) entry which is preliminary data.</text>
</comment>
<evidence type="ECO:0000256" key="4">
    <source>
        <dbReference type="ARBA" id="ARBA00023004"/>
    </source>
</evidence>
<proteinExistence type="predicted"/>
<dbReference type="CDD" id="cd03479">
    <property type="entry name" value="Rieske_RO_Alpha_PhDO_like"/>
    <property type="match status" value="1"/>
</dbReference>
<dbReference type="PANTHER" id="PTHR21266">
    <property type="entry name" value="IRON-SULFUR DOMAIN CONTAINING PROTEIN"/>
    <property type="match status" value="1"/>
</dbReference>
<feature type="domain" description="Rieske" evidence="6">
    <location>
        <begin position="29"/>
        <end position="133"/>
    </location>
</feature>
<dbReference type="SUPFAM" id="SSF50022">
    <property type="entry name" value="ISP domain"/>
    <property type="match status" value="1"/>
</dbReference>
<keyword evidence="2" id="KW-0479">Metal-binding</keyword>
<dbReference type="PANTHER" id="PTHR21266:SF59">
    <property type="entry name" value="BLR4922 PROTEIN"/>
    <property type="match status" value="1"/>
</dbReference>
<dbReference type="InterPro" id="IPR017941">
    <property type="entry name" value="Rieske_2Fe-2S"/>
</dbReference>